<dbReference type="SMART" id="SM00320">
    <property type="entry name" value="WD40"/>
    <property type="match status" value="5"/>
</dbReference>
<dbReference type="GeneID" id="111598472"/>
<evidence type="ECO:0000256" key="5">
    <source>
        <dbReference type="ARBA" id="ARBA00022737"/>
    </source>
</evidence>
<dbReference type="Pfam" id="PF00400">
    <property type="entry name" value="WD40"/>
    <property type="match status" value="2"/>
</dbReference>
<evidence type="ECO:0000256" key="8">
    <source>
        <dbReference type="PROSITE-ProRule" id="PRU00221"/>
    </source>
</evidence>
<dbReference type="InterPro" id="IPR001680">
    <property type="entry name" value="WD40_rpt"/>
</dbReference>
<comment type="similarity">
    <text evidence="6">Belongs to the WD repeat WDR6 family.</text>
</comment>
<dbReference type="PROSITE" id="PS50294">
    <property type="entry name" value="WD_REPEATS_REGION"/>
    <property type="match status" value="1"/>
</dbReference>
<keyword evidence="9" id="KW-1185">Reference proteome</keyword>
<feature type="repeat" description="WD" evidence="8">
    <location>
        <begin position="200"/>
        <end position="241"/>
    </location>
</feature>
<dbReference type="SUPFAM" id="SSF69322">
    <property type="entry name" value="Tricorn protease domain 2"/>
    <property type="match status" value="1"/>
</dbReference>
<keyword evidence="4" id="KW-0819">tRNA processing</keyword>
<evidence type="ECO:0000313" key="9">
    <source>
        <dbReference type="Proteomes" id="UP000504633"/>
    </source>
</evidence>
<dbReference type="InterPro" id="IPR051973">
    <property type="entry name" value="tRNA_Anticodon_Mtase-Reg"/>
</dbReference>
<dbReference type="AlphaFoldDB" id="A0A6J1LSX8"/>
<evidence type="ECO:0000313" key="10">
    <source>
        <dbReference type="RefSeq" id="XP_023169497.1"/>
    </source>
</evidence>
<dbReference type="OMA" id="IIVWSCF"/>
<evidence type="ECO:0000256" key="2">
    <source>
        <dbReference type="ARBA" id="ARBA00022490"/>
    </source>
</evidence>
<dbReference type="InterPro" id="IPR036322">
    <property type="entry name" value="WD40_repeat_dom_sf"/>
</dbReference>
<evidence type="ECO:0000256" key="4">
    <source>
        <dbReference type="ARBA" id="ARBA00022694"/>
    </source>
</evidence>
<protein>
    <recommendedName>
        <fullName evidence="7">tRNA (34-2'-O)-methyltransferase regulator WDR6</fullName>
    </recommendedName>
</protein>
<evidence type="ECO:0000256" key="3">
    <source>
        <dbReference type="ARBA" id="ARBA00022574"/>
    </source>
</evidence>
<evidence type="ECO:0000256" key="1">
    <source>
        <dbReference type="ARBA" id="ARBA00004496"/>
    </source>
</evidence>
<name>A0A6J1LSX8_DROHY</name>
<dbReference type="RefSeq" id="XP_023169497.1">
    <property type="nucleotide sequence ID" value="XM_023313729.2"/>
</dbReference>
<dbReference type="InterPro" id="IPR015943">
    <property type="entry name" value="WD40/YVTN_repeat-like_dom_sf"/>
</dbReference>
<keyword evidence="2" id="KW-0963">Cytoplasm</keyword>
<keyword evidence="3 8" id="KW-0853">WD repeat</keyword>
<evidence type="ECO:0000256" key="6">
    <source>
        <dbReference type="ARBA" id="ARBA00038255"/>
    </source>
</evidence>
<sequence length="990" mass="112407">MSAKQILFTDALSVNISNNSLLTAVGNEVFYLRRNSIVRVTNKMHYKKIHGSVCNQKSELTGLILLFAENEFSLYKYDLTQKEMFILIYEGETKDWINAAIYIKDEEGCQFVLHMAHSSLLRLQYDNMNNMKFGKCTVLELARCTDYSMLYNTALYGSSYNKLIIISGNSFGEILIWQPHTPVNFNNSARSNIYPLLLRLKAHNGVVFSIDFNLTAQLLVTTSDDRSLKLWKLNSNLEMKFDSSLIKPLCSCYGHTARVLCAIIAKYGDRIFIISGGEDSYICVWSQTGEMIFKRREQFGASIWRLAFDHVSAKLYSTGSTGNILTYNLKNILVSKKNYSIQQMHMGSSNEFLIKVKYLNYSTIIALSNKNNMYYMRLVNSQKTPIWESVSIFPAYKCTVLTVSDNIVATCGYQRVTLLSYHVDTGCFKQLYDGIKLEGLIQSFHFLTKQLYLISDEYGNCLLLKGCNMDVEGSINISNCRNTWITAAVLVKSNCFIISCRNGNIMLVTREKSSHLQLKKILKGLHGKIGSIVLKLLKIDDKYAYILSAAHESTLRVICLNLTDYRLTVLQRQSVPLAWIEAMPTLDVLIGFNDNHLVAWSHKNGVILQLQCGGGHRCWDYQLNNEVLDIIYIKQKRVFHHREQLYNEAPGCLSRAFRNKWHIRSCNIIQIVEQNNNSQPYLVSAGDDNIIKISQLNGKSFNPCAELHTHISTVRHLVLHPIKSETDVIYWLIFSVGGRAQLCINKFEPNGPVASELCSHTVRINSDGNNALLDARLMAVNVLQSATDGTFFLYVASADGKIRLLQWQLEKPSQLVLDYIIDIKRCPLQMQALNNHNLLLITTTNGILYGFENSLRFKRFEIQLHATSISAFETLYDGLHLHILSGGDDETIKHTIIKTTDMTILQSVKFSEIHNAQITALNLHLSQGACQTIYAYTCSMDKQIYKLNLKTLQYNRIGFTCLSDVKGILNINQCLFIYGCGLQVIALDNK</sequence>
<accession>A0A6J1LSX8</accession>
<comment type="subcellular location">
    <subcellularLocation>
        <location evidence="1">Cytoplasm</location>
    </subcellularLocation>
</comment>
<dbReference type="PROSITE" id="PS50082">
    <property type="entry name" value="WD_REPEATS_2"/>
    <property type="match status" value="1"/>
</dbReference>
<dbReference type="SUPFAM" id="SSF50978">
    <property type="entry name" value="WD40 repeat-like"/>
    <property type="match status" value="2"/>
</dbReference>
<dbReference type="GO" id="GO:0005737">
    <property type="term" value="C:cytoplasm"/>
    <property type="evidence" value="ECO:0007669"/>
    <property type="project" value="UniProtKB-SubCell"/>
</dbReference>
<dbReference type="PANTHER" id="PTHR14344:SF3">
    <property type="entry name" value="WD REPEAT-CONTAINING PROTEIN 6"/>
    <property type="match status" value="1"/>
</dbReference>
<reference evidence="10" key="1">
    <citation type="submission" date="2025-08" db="UniProtKB">
        <authorList>
            <consortium name="RefSeq"/>
        </authorList>
    </citation>
    <scope>IDENTIFICATION</scope>
    <source>
        <strain evidence="10">15085-1641.00</strain>
        <tissue evidence="10">Whole body</tissue>
    </source>
</reference>
<dbReference type="GO" id="GO:0030488">
    <property type="term" value="P:tRNA methylation"/>
    <property type="evidence" value="ECO:0007669"/>
    <property type="project" value="TreeGrafter"/>
</dbReference>
<keyword evidence="5" id="KW-0677">Repeat</keyword>
<dbReference type="OrthoDB" id="5594999at2759"/>
<gene>
    <name evidence="10" type="primary">LOC111598472</name>
</gene>
<dbReference type="PANTHER" id="PTHR14344">
    <property type="entry name" value="WD REPEAT PROTEIN"/>
    <property type="match status" value="1"/>
</dbReference>
<proteinExistence type="inferred from homology"/>
<organism evidence="9 10">
    <name type="scientific">Drosophila hydei</name>
    <name type="common">Fruit fly</name>
    <dbReference type="NCBI Taxonomy" id="7224"/>
    <lineage>
        <taxon>Eukaryota</taxon>
        <taxon>Metazoa</taxon>
        <taxon>Ecdysozoa</taxon>
        <taxon>Arthropoda</taxon>
        <taxon>Hexapoda</taxon>
        <taxon>Insecta</taxon>
        <taxon>Pterygota</taxon>
        <taxon>Neoptera</taxon>
        <taxon>Endopterygota</taxon>
        <taxon>Diptera</taxon>
        <taxon>Brachycera</taxon>
        <taxon>Muscomorpha</taxon>
        <taxon>Ephydroidea</taxon>
        <taxon>Drosophilidae</taxon>
        <taxon>Drosophila</taxon>
    </lineage>
</organism>
<dbReference type="KEGG" id="dhe:111598472"/>
<evidence type="ECO:0000256" key="7">
    <source>
        <dbReference type="ARBA" id="ARBA00040154"/>
    </source>
</evidence>
<dbReference type="Gene3D" id="2.130.10.10">
    <property type="entry name" value="YVTN repeat-like/Quinoprotein amine dehydrogenase"/>
    <property type="match status" value="2"/>
</dbReference>
<dbReference type="Proteomes" id="UP000504633">
    <property type="component" value="Unplaced"/>
</dbReference>